<keyword evidence="3" id="KW-1185">Reference proteome</keyword>
<feature type="signal peptide" evidence="1">
    <location>
        <begin position="1"/>
        <end position="21"/>
    </location>
</feature>
<keyword evidence="1" id="KW-0732">Signal</keyword>
<name>A0A7X1E5N1_9BACT</name>
<proteinExistence type="predicted"/>
<dbReference type="AlphaFoldDB" id="A0A7X1E5N1"/>
<dbReference type="RefSeq" id="WP_185692486.1">
    <property type="nucleotide sequence ID" value="NZ_JACHVA010000075.1"/>
</dbReference>
<gene>
    <name evidence="2" type="ORF">H5P30_08305</name>
</gene>
<feature type="chain" id="PRO_5031235470" evidence="1">
    <location>
        <begin position="22"/>
        <end position="420"/>
    </location>
</feature>
<evidence type="ECO:0000313" key="2">
    <source>
        <dbReference type="EMBL" id="MBC2601777.1"/>
    </source>
</evidence>
<dbReference type="Proteomes" id="UP000525652">
    <property type="component" value="Unassembled WGS sequence"/>
</dbReference>
<comment type="caution">
    <text evidence="2">The sequence shown here is derived from an EMBL/GenBank/DDBJ whole genome shotgun (WGS) entry which is preliminary data.</text>
</comment>
<evidence type="ECO:0000313" key="3">
    <source>
        <dbReference type="Proteomes" id="UP000525652"/>
    </source>
</evidence>
<evidence type="ECO:0000256" key="1">
    <source>
        <dbReference type="SAM" id="SignalP"/>
    </source>
</evidence>
<dbReference type="EMBL" id="JACHVA010000075">
    <property type="protein sequence ID" value="MBC2601777.1"/>
    <property type="molecule type" value="Genomic_DNA"/>
</dbReference>
<organism evidence="2 3">
    <name type="scientific">Puniceicoccus vermicola</name>
    <dbReference type="NCBI Taxonomy" id="388746"/>
    <lineage>
        <taxon>Bacteria</taxon>
        <taxon>Pseudomonadati</taxon>
        <taxon>Verrucomicrobiota</taxon>
        <taxon>Opitutia</taxon>
        <taxon>Puniceicoccales</taxon>
        <taxon>Puniceicoccaceae</taxon>
        <taxon>Puniceicoccus</taxon>
    </lineage>
</organism>
<protein>
    <submittedName>
        <fullName evidence="2">Uncharacterized protein</fullName>
    </submittedName>
</protein>
<reference evidence="2 3" key="1">
    <citation type="submission" date="2020-07" db="EMBL/GenBank/DDBJ databases">
        <authorList>
            <person name="Feng X."/>
        </authorList>
    </citation>
    <scope>NUCLEOTIDE SEQUENCE [LARGE SCALE GENOMIC DNA]</scope>
    <source>
        <strain evidence="2 3">JCM14086</strain>
    </source>
</reference>
<accession>A0A7X1E5N1</accession>
<sequence>MKLYLRLIVLTLAWAPSVLSAQEMFLGGDEFVLARERSSSERELQVFYPYGEDERDWEKRIEIHYYPDLEQPRRVVMAVMKRLRERYPDLIYKILPQPESDRAGVSYLVATEGETEVRLEFLLYAENPGVRGLMAYRLTYRSRGPDARYAKALLRGKWDYYERAFVEANWPESLENVGKVTSPSVFTMGGSSFGKSMSEVVPVENRSLTVRLPEGRMLEVDRAFLESQNIKTRIPFFYFAVPKDTENLFIEYQSAGIPEVLKLSLAGAEMQLVENIRIFPFILPSSSGNERLWETAGKLRRKIEEEYLNGWDDVRVSEPFLTQIGPAQGFVCLASFADSEGIRMFARFTLLMPPLGDRGILAFSQVDPRYSSVKRLEDLESGGVMAGVAHSIRFIDPATRVVEEEPEASQKSSPLPYESN</sequence>